<dbReference type="EMBL" id="DWVZ01000088">
    <property type="protein sequence ID" value="HJC63328.1"/>
    <property type="molecule type" value="Genomic_DNA"/>
</dbReference>
<dbReference type="AlphaFoldDB" id="A0A9D2TC63"/>
<comment type="caution">
    <text evidence="1">The sequence shown here is derived from an EMBL/GenBank/DDBJ whole genome shotgun (WGS) entry which is preliminary data.</text>
</comment>
<evidence type="ECO:0000313" key="1">
    <source>
        <dbReference type="EMBL" id="HJC63328.1"/>
    </source>
</evidence>
<name>A0A9D2TC63_9FIRM</name>
<organism evidence="1 2">
    <name type="scientific">Candidatus Blautia merdavium</name>
    <dbReference type="NCBI Taxonomy" id="2838494"/>
    <lineage>
        <taxon>Bacteria</taxon>
        <taxon>Bacillati</taxon>
        <taxon>Bacillota</taxon>
        <taxon>Clostridia</taxon>
        <taxon>Lachnospirales</taxon>
        <taxon>Lachnospiraceae</taxon>
        <taxon>Blautia</taxon>
    </lineage>
</organism>
<protein>
    <submittedName>
        <fullName evidence="1">Uncharacterized protein</fullName>
    </submittedName>
</protein>
<reference evidence="1" key="1">
    <citation type="journal article" date="2021" name="PeerJ">
        <title>Extensive microbial diversity within the chicken gut microbiome revealed by metagenomics and culture.</title>
        <authorList>
            <person name="Gilroy R."/>
            <person name="Ravi A."/>
            <person name="Getino M."/>
            <person name="Pursley I."/>
            <person name="Horton D.L."/>
            <person name="Alikhan N.F."/>
            <person name="Baker D."/>
            <person name="Gharbi K."/>
            <person name="Hall N."/>
            <person name="Watson M."/>
            <person name="Adriaenssens E.M."/>
            <person name="Foster-Nyarko E."/>
            <person name="Jarju S."/>
            <person name="Secka A."/>
            <person name="Antonio M."/>
            <person name="Oren A."/>
            <person name="Chaudhuri R.R."/>
            <person name="La Ragione R."/>
            <person name="Hildebrand F."/>
            <person name="Pallen M.J."/>
        </authorList>
    </citation>
    <scope>NUCLEOTIDE SEQUENCE</scope>
    <source>
        <strain evidence="1">ChiBcec2-3848</strain>
    </source>
</reference>
<proteinExistence type="predicted"/>
<gene>
    <name evidence="1" type="ORF">H9753_06895</name>
</gene>
<accession>A0A9D2TC63</accession>
<dbReference type="Proteomes" id="UP000823886">
    <property type="component" value="Unassembled WGS sequence"/>
</dbReference>
<evidence type="ECO:0000313" key="2">
    <source>
        <dbReference type="Proteomes" id="UP000823886"/>
    </source>
</evidence>
<reference evidence="1" key="2">
    <citation type="submission" date="2021-04" db="EMBL/GenBank/DDBJ databases">
        <authorList>
            <person name="Gilroy R."/>
        </authorList>
    </citation>
    <scope>NUCLEOTIDE SEQUENCE</scope>
    <source>
        <strain evidence="1">ChiBcec2-3848</strain>
    </source>
</reference>
<sequence>MQKNLSSFGKQLMLDEITFFSLCNDFDRSRILDKAPMTFDDFRRLSLLTDYLELKHLNQFIWDMHAHKFADEIDDLYEKCTVKGKDIPGMLYETKQWLDDFWKHAPNTTVAYLLREIFSEGLPRNNKVIPRSKD</sequence>